<keyword evidence="2" id="KW-0677">Repeat</keyword>
<name>A0A2H5N490_CITUN</name>
<evidence type="ECO:0000256" key="2">
    <source>
        <dbReference type="ARBA" id="ARBA00022737"/>
    </source>
</evidence>
<dbReference type="AlphaFoldDB" id="A0A2H5N490"/>
<evidence type="ECO:0000313" key="4">
    <source>
        <dbReference type="Proteomes" id="UP000236630"/>
    </source>
</evidence>
<dbReference type="InterPro" id="IPR032675">
    <property type="entry name" value="LRR_dom_sf"/>
</dbReference>
<dbReference type="GO" id="GO:0006952">
    <property type="term" value="P:defense response"/>
    <property type="evidence" value="ECO:0007669"/>
    <property type="project" value="InterPro"/>
</dbReference>
<dbReference type="InterPro" id="IPR011713">
    <property type="entry name" value="Leu-rich_rpt_3"/>
</dbReference>
<reference evidence="3 4" key="1">
    <citation type="journal article" date="2017" name="Front. Genet.">
        <title>Draft sequencing of the heterozygous diploid genome of Satsuma (Citrus unshiu Marc.) using a hybrid assembly approach.</title>
        <authorList>
            <person name="Shimizu T."/>
            <person name="Tanizawa Y."/>
            <person name="Mochizuki T."/>
            <person name="Nagasaki H."/>
            <person name="Yoshioka T."/>
            <person name="Toyoda A."/>
            <person name="Fujiyama A."/>
            <person name="Kaminuma E."/>
            <person name="Nakamura Y."/>
        </authorList>
    </citation>
    <scope>NUCLEOTIDE SEQUENCE [LARGE SCALE GENOMIC DNA]</scope>
    <source>
        <strain evidence="4">cv. Miyagawa wase</strain>
    </source>
</reference>
<sequence>MNKVNREIHMNSDAFSKMPNLRFLRIYGDENKCMVSHLEGVPFAEVRHLEWAQCPLKTLNICAEKLVSLRMPCSKVEQLWDDVQDLVNLKEIDLSGSELLTKLPDLSQAKNLKILMLGGCLSLMETRSSIQYLNKLEVLYLRKCESLTSLPISIPFKDIINFPGAILLIDDKIEL</sequence>
<protein>
    <recommendedName>
        <fullName evidence="5">NB-ARC domain-containing protein</fullName>
    </recommendedName>
</protein>
<dbReference type="PANTHER" id="PTHR11017">
    <property type="entry name" value="LEUCINE-RICH REPEAT-CONTAINING PROTEIN"/>
    <property type="match status" value="1"/>
</dbReference>
<comment type="caution">
    <text evidence="3">The sequence shown here is derived from an EMBL/GenBank/DDBJ whole genome shotgun (WGS) entry which is preliminary data.</text>
</comment>
<evidence type="ECO:0000313" key="3">
    <source>
        <dbReference type="EMBL" id="GAY35059.1"/>
    </source>
</evidence>
<gene>
    <name evidence="3" type="ORF">CUMW_277980</name>
</gene>
<dbReference type="EMBL" id="BDQV01001881">
    <property type="protein sequence ID" value="GAY35059.1"/>
    <property type="molecule type" value="Genomic_DNA"/>
</dbReference>
<accession>A0A2H5N490</accession>
<dbReference type="InterPro" id="IPR044974">
    <property type="entry name" value="Disease_R_plants"/>
</dbReference>
<dbReference type="Pfam" id="PF07725">
    <property type="entry name" value="LRR_3"/>
    <property type="match status" value="1"/>
</dbReference>
<evidence type="ECO:0000256" key="1">
    <source>
        <dbReference type="ARBA" id="ARBA00022614"/>
    </source>
</evidence>
<evidence type="ECO:0008006" key="5">
    <source>
        <dbReference type="Google" id="ProtNLM"/>
    </source>
</evidence>
<keyword evidence="1" id="KW-0433">Leucine-rich repeat</keyword>
<organism evidence="3 4">
    <name type="scientific">Citrus unshiu</name>
    <name type="common">Satsuma mandarin</name>
    <name type="synonym">Citrus nobilis var. unshiu</name>
    <dbReference type="NCBI Taxonomy" id="55188"/>
    <lineage>
        <taxon>Eukaryota</taxon>
        <taxon>Viridiplantae</taxon>
        <taxon>Streptophyta</taxon>
        <taxon>Embryophyta</taxon>
        <taxon>Tracheophyta</taxon>
        <taxon>Spermatophyta</taxon>
        <taxon>Magnoliopsida</taxon>
        <taxon>eudicotyledons</taxon>
        <taxon>Gunneridae</taxon>
        <taxon>Pentapetalae</taxon>
        <taxon>rosids</taxon>
        <taxon>malvids</taxon>
        <taxon>Sapindales</taxon>
        <taxon>Rutaceae</taxon>
        <taxon>Aurantioideae</taxon>
        <taxon>Citrus</taxon>
    </lineage>
</organism>
<dbReference type="SUPFAM" id="SSF52058">
    <property type="entry name" value="L domain-like"/>
    <property type="match status" value="1"/>
</dbReference>
<proteinExistence type="predicted"/>
<dbReference type="Proteomes" id="UP000236630">
    <property type="component" value="Unassembled WGS sequence"/>
</dbReference>
<dbReference type="Gene3D" id="3.80.10.10">
    <property type="entry name" value="Ribonuclease Inhibitor"/>
    <property type="match status" value="1"/>
</dbReference>
<dbReference type="PANTHER" id="PTHR11017:SF570">
    <property type="entry name" value="DISEASE RESISTANCE PROTEIN (TIR-NBS CLASS)-RELATED"/>
    <property type="match status" value="1"/>
</dbReference>
<keyword evidence="4" id="KW-1185">Reference proteome</keyword>